<keyword evidence="6" id="KW-1015">Disulfide bond</keyword>
<evidence type="ECO:0000256" key="6">
    <source>
        <dbReference type="ARBA" id="ARBA00023157"/>
    </source>
</evidence>
<dbReference type="Pfam" id="PF00328">
    <property type="entry name" value="His_Phos_2"/>
    <property type="match status" value="1"/>
</dbReference>
<feature type="transmembrane region" description="Helical" evidence="8">
    <location>
        <begin position="165"/>
        <end position="188"/>
    </location>
</feature>
<proteinExistence type="inferred from homology"/>
<dbReference type="GO" id="GO:0003993">
    <property type="term" value="F:acid phosphatase activity"/>
    <property type="evidence" value="ECO:0007669"/>
    <property type="project" value="UniProtKB-EC"/>
</dbReference>
<name>A0A0B1T0Y3_OESDE</name>
<dbReference type="InterPro" id="IPR000560">
    <property type="entry name" value="His_Pase_clade-2"/>
</dbReference>
<keyword evidence="8" id="KW-0472">Membrane</keyword>
<dbReference type="Proteomes" id="UP000053660">
    <property type="component" value="Unassembled WGS sequence"/>
</dbReference>
<dbReference type="InterPro" id="IPR050645">
    <property type="entry name" value="Histidine_acid_phosphatase"/>
</dbReference>
<evidence type="ECO:0000256" key="2">
    <source>
        <dbReference type="ARBA" id="ARBA00005375"/>
    </source>
</evidence>
<dbReference type="Gene3D" id="3.40.50.1240">
    <property type="entry name" value="Phosphoglycerate mutase-like"/>
    <property type="match status" value="1"/>
</dbReference>
<evidence type="ECO:0000256" key="1">
    <source>
        <dbReference type="ARBA" id="ARBA00000032"/>
    </source>
</evidence>
<organism evidence="9 10">
    <name type="scientific">Oesophagostomum dentatum</name>
    <name type="common">Nodular worm</name>
    <dbReference type="NCBI Taxonomy" id="61180"/>
    <lineage>
        <taxon>Eukaryota</taxon>
        <taxon>Metazoa</taxon>
        <taxon>Ecdysozoa</taxon>
        <taxon>Nematoda</taxon>
        <taxon>Chromadorea</taxon>
        <taxon>Rhabditida</taxon>
        <taxon>Rhabditina</taxon>
        <taxon>Rhabditomorpha</taxon>
        <taxon>Strongyloidea</taxon>
        <taxon>Strongylidae</taxon>
        <taxon>Oesophagostomum</taxon>
    </lineage>
</organism>
<dbReference type="EC" id="3.1.3.2" evidence="3"/>
<accession>A0A0B1T0Y3</accession>
<dbReference type="InterPro" id="IPR029033">
    <property type="entry name" value="His_PPase_superfam"/>
</dbReference>
<evidence type="ECO:0000256" key="4">
    <source>
        <dbReference type="ARBA" id="ARBA00022729"/>
    </source>
</evidence>
<dbReference type="AlphaFoldDB" id="A0A0B1T0Y3"/>
<keyword evidence="8" id="KW-1133">Transmembrane helix</keyword>
<dbReference type="SUPFAM" id="SSF53254">
    <property type="entry name" value="Phosphoglycerate mutase-like"/>
    <property type="match status" value="1"/>
</dbReference>
<keyword evidence="10" id="KW-1185">Reference proteome</keyword>
<dbReference type="OrthoDB" id="10257284at2759"/>
<keyword evidence="4" id="KW-0732">Signal</keyword>
<sequence length="215" mass="23989">MTWNVHTIEFMAGVGAYHNRIWIQTRSGKLLLTILKNLREAMEKTSSRKFIAFSTHDVTIAALLDSMGLLKAALTPQGRPSFVSTIAFELWQNDDKQYYIKVLYRRGPGSDEFRDLGNEVEGCKKEKLCTVENFSAAIENYTSDDPAALCLDHGTTSSSRNELELIVILMVATTFFAVLFLAVLIFLIPCRGPSSSKIDATNAEHSYAGRTQANR</sequence>
<comment type="catalytic activity">
    <reaction evidence="1">
        <text>a phosphate monoester + H2O = an alcohol + phosphate</text>
        <dbReference type="Rhea" id="RHEA:15017"/>
        <dbReference type="ChEBI" id="CHEBI:15377"/>
        <dbReference type="ChEBI" id="CHEBI:30879"/>
        <dbReference type="ChEBI" id="CHEBI:43474"/>
        <dbReference type="ChEBI" id="CHEBI:67140"/>
        <dbReference type="EC" id="3.1.3.2"/>
    </reaction>
</comment>
<dbReference type="PANTHER" id="PTHR11567">
    <property type="entry name" value="ACID PHOSPHATASE-RELATED"/>
    <property type="match status" value="1"/>
</dbReference>
<comment type="similarity">
    <text evidence="2">Belongs to the histidine acid phosphatase family.</text>
</comment>
<evidence type="ECO:0000256" key="8">
    <source>
        <dbReference type="SAM" id="Phobius"/>
    </source>
</evidence>
<protein>
    <recommendedName>
        <fullName evidence="3">acid phosphatase</fullName>
        <ecNumber evidence="3">3.1.3.2</ecNumber>
    </recommendedName>
</protein>
<dbReference type="PANTHER" id="PTHR11567:SF211">
    <property type="entry name" value="PROSTATIC ACID PHOSPHATASE"/>
    <property type="match status" value="1"/>
</dbReference>
<dbReference type="EMBL" id="KN552275">
    <property type="protein sequence ID" value="KHJ91178.1"/>
    <property type="molecule type" value="Genomic_DNA"/>
</dbReference>
<keyword evidence="7" id="KW-0325">Glycoprotein</keyword>
<gene>
    <name evidence="9" type="ORF">OESDEN_08964</name>
</gene>
<keyword evidence="5" id="KW-0378">Hydrolase</keyword>
<evidence type="ECO:0000256" key="3">
    <source>
        <dbReference type="ARBA" id="ARBA00012646"/>
    </source>
</evidence>
<evidence type="ECO:0000313" key="10">
    <source>
        <dbReference type="Proteomes" id="UP000053660"/>
    </source>
</evidence>
<reference evidence="9 10" key="1">
    <citation type="submission" date="2014-03" db="EMBL/GenBank/DDBJ databases">
        <title>Draft genome of the hookworm Oesophagostomum dentatum.</title>
        <authorList>
            <person name="Mitreva M."/>
        </authorList>
    </citation>
    <scope>NUCLEOTIDE SEQUENCE [LARGE SCALE GENOMIC DNA]</scope>
    <source>
        <strain evidence="9 10">OD-Hann</strain>
    </source>
</reference>
<keyword evidence="8" id="KW-0812">Transmembrane</keyword>
<evidence type="ECO:0000313" key="9">
    <source>
        <dbReference type="EMBL" id="KHJ91178.1"/>
    </source>
</evidence>
<evidence type="ECO:0000256" key="5">
    <source>
        <dbReference type="ARBA" id="ARBA00022801"/>
    </source>
</evidence>
<evidence type="ECO:0000256" key="7">
    <source>
        <dbReference type="ARBA" id="ARBA00023180"/>
    </source>
</evidence>